<evidence type="ECO:0000313" key="2">
    <source>
        <dbReference type="Proteomes" id="UP000708208"/>
    </source>
</evidence>
<name>A0A8J2JXK8_9HEXA</name>
<sequence length="75" mass="8574">MKKKIKVDPNFGFVGHSNTDSWDGMRKERRTIDGFSLGVLKLAFEMSVSKVYKATWISSNVSLVNFFKKPTQMGR</sequence>
<comment type="caution">
    <text evidence="1">The sequence shown here is derived from an EMBL/GenBank/DDBJ whole genome shotgun (WGS) entry which is preliminary data.</text>
</comment>
<accession>A0A8J2JXK8</accession>
<proteinExistence type="predicted"/>
<organism evidence="1 2">
    <name type="scientific">Allacma fusca</name>
    <dbReference type="NCBI Taxonomy" id="39272"/>
    <lineage>
        <taxon>Eukaryota</taxon>
        <taxon>Metazoa</taxon>
        <taxon>Ecdysozoa</taxon>
        <taxon>Arthropoda</taxon>
        <taxon>Hexapoda</taxon>
        <taxon>Collembola</taxon>
        <taxon>Symphypleona</taxon>
        <taxon>Sminthuridae</taxon>
        <taxon>Allacma</taxon>
    </lineage>
</organism>
<evidence type="ECO:0000313" key="1">
    <source>
        <dbReference type="EMBL" id="CAG7726457.1"/>
    </source>
</evidence>
<dbReference type="EMBL" id="CAJVCH010135740">
    <property type="protein sequence ID" value="CAG7726457.1"/>
    <property type="molecule type" value="Genomic_DNA"/>
</dbReference>
<reference evidence="1" key="1">
    <citation type="submission" date="2021-06" db="EMBL/GenBank/DDBJ databases">
        <authorList>
            <person name="Hodson N. C."/>
            <person name="Mongue J. A."/>
            <person name="Jaron S. K."/>
        </authorList>
    </citation>
    <scope>NUCLEOTIDE SEQUENCE</scope>
</reference>
<protein>
    <submittedName>
        <fullName evidence="1">Uncharacterized protein</fullName>
    </submittedName>
</protein>
<dbReference type="AlphaFoldDB" id="A0A8J2JXK8"/>
<dbReference type="Proteomes" id="UP000708208">
    <property type="component" value="Unassembled WGS sequence"/>
</dbReference>
<gene>
    <name evidence="1" type="ORF">AFUS01_LOCUS15370</name>
</gene>
<keyword evidence="2" id="KW-1185">Reference proteome</keyword>